<evidence type="ECO:0000256" key="1">
    <source>
        <dbReference type="SAM" id="MobiDB-lite"/>
    </source>
</evidence>
<gene>
    <name evidence="2" type="ORF">LSALG_LOCUS11057</name>
</gene>
<dbReference type="Proteomes" id="UP001177003">
    <property type="component" value="Chromosome 2"/>
</dbReference>
<evidence type="ECO:0000313" key="3">
    <source>
        <dbReference type="Proteomes" id="UP001177003"/>
    </source>
</evidence>
<reference evidence="2" key="1">
    <citation type="submission" date="2023-04" db="EMBL/GenBank/DDBJ databases">
        <authorList>
            <person name="Vijverberg K."/>
            <person name="Xiong W."/>
            <person name="Schranz E."/>
        </authorList>
    </citation>
    <scope>NUCLEOTIDE SEQUENCE</scope>
</reference>
<feature type="region of interest" description="Disordered" evidence="1">
    <location>
        <begin position="98"/>
        <end position="153"/>
    </location>
</feature>
<organism evidence="2 3">
    <name type="scientific">Lactuca saligna</name>
    <name type="common">Willowleaf lettuce</name>
    <dbReference type="NCBI Taxonomy" id="75948"/>
    <lineage>
        <taxon>Eukaryota</taxon>
        <taxon>Viridiplantae</taxon>
        <taxon>Streptophyta</taxon>
        <taxon>Embryophyta</taxon>
        <taxon>Tracheophyta</taxon>
        <taxon>Spermatophyta</taxon>
        <taxon>Magnoliopsida</taxon>
        <taxon>eudicotyledons</taxon>
        <taxon>Gunneridae</taxon>
        <taxon>Pentapetalae</taxon>
        <taxon>asterids</taxon>
        <taxon>campanulids</taxon>
        <taxon>Asterales</taxon>
        <taxon>Asteraceae</taxon>
        <taxon>Cichorioideae</taxon>
        <taxon>Cichorieae</taxon>
        <taxon>Lactucinae</taxon>
        <taxon>Lactuca</taxon>
    </lineage>
</organism>
<proteinExistence type="predicted"/>
<keyword evidence="3" id="KW-1185">Reference proteome</keyword>
<accession>A0AA35VQA8</accession>
<evidence type="ECO:0000313" key="2">
    <source>
        <dbReference type="EMBL" id="CAI9270760.1"/>
    </source>
</evidence>
<dbReference type="AlphaFoldDB" id="A0AA35VQA8"/>
<name>A0AA35VQA8_LACSI</name>
<dbReference type="EMBL" id="OX465078">
    <property type="protein sequence ID" value="CAI9270760.1"/>
    <property type="molecule type" value="Genomic_DNA"/>
</dbReference>
<sequence>MYLVKNFSNGALKIKETRENKETDCVRTVKCLINVEAFVLRAKDLEEVITLFDGFVKNHPLQFSIRKKSPYWQGVVETSIQFFEDIFPYVDMQDIANNEDDTMAERSPSYHDILIDDEQPTHVKQGHEQQAPNSSAPPDLAPDPQPDSAPQMG</sequence>
<protein>
    <submittedName>
        <fullName evidence="2">Uncharacterized protein</fullName>
    </submittedName>
</protein>